<organism evidence="5 6">
    <name type="scientific">Notothenia coriiceps</name>
    <name type="common">black rockcod</name>
    <dbReference type="NCBI Taxonomy" id="8208"/>
    <lineage>
        <taxon>Eukaryota</taxon>
        <taxon>Metazoa</taxon>
        <taxon>Chordata</taxon>
        <taxon>Craniata</taxon>
        <taxon>Vertebrata</taxon>
        <taxon>Euteleostomi</taxon>
        <taxon>Actinopterygii</taxon>
        <taxon>Neopterygii</taxon>
        <taxon>Teleostei</taxon>
        <taxon>Neoteleostei</taxon>
        <taxon>Acanthomorphata</taxon>
        <taxon>Eupercaria</taxon>
        <taxon>Perciformes</taxon>
        <taxon>Notothenioidei</taxon>
        <taxon>Nototheniidae</taxon>
        <taxon>Notothenia</taxon>
    </lineage>
</organism>
<evidence type="ECO:0000256" key="1">
    <source>
        <dbReference type="ARBA" id="ARBA00022737"/>
    </source>
</evidence>
<dbReference type="PRINTS" id="PR00014">
    <property type="entry name" value="FNTYPEIII"/>
</dbReference>
<dbReference type="PROSITE" id="PS50853">
    <property type="entry name" value="FN3"/>
    <property type="match status" value="2"/>
</dbReference>
<feature type="compositionally biased region" description="Polar residues" evidence="2">
    <location>
        <begin position="338"/>
        <end position="356"/>
    </location>
</feature>
<dbReference type="InterPro" id="IPR050964">
    <property type="entry name" value="Striated_Muscle_Regulatory"/>
</dbReference>
<feature type="transmembrane region" description="Helical" evidence="3">
    <location>
        <begin position="217"/>
        <end position="240"/>
    </location>
</feature>
<dbReference type="Proteomes" id="UP000504611">
    <property type="component" value="Unplaced"/>
</dbReference>
<dbReference type="PANTHER" id="PTHR13817">
    <property type="entry name" value="TITIN"/>
    <property type="match status" value="1"/>
</dbReference>
<dbReference type="GeneID" id="104959453"/>
<dbReference type="FunFam" id="2.60.40.10:FF:000253">
    <property type="entry name" value="Sidekick cell adhesion molecule 1"/>
    <property type="match status" value="1"/>
</dbReference>
<feature type="compositionally biased region" description="Low complexity" evidence="2">
    <location>
        <begin position="450"/>
        <end position="462"/>
    </location>
</feature>
<dbReference type="SMART" id="SM00060">
    <property type="entry name" value="FN3"/>
    <property type="match status" value="2"/>
</dbReference>
<evidence type="ECO:0000313" key="6">
    <source>
        <dbReference type="RefSeq" id="XP_010785652.1"/>
    </source>
</evidence>
<keyword evidence="1" id="KW-0677">Repeat</keyword>
<evidence type="ECO:0000259" key="4">
    <source>
        <dbReference type="PROSITE" id="PS50853"/>
    </source>
</evidence>
<dbReference type="KEGG" id="ncc:104959453"/>
<dbReference type="InterPro" id="IPR013783">
    <property type="entry name" value="Ig-like_fold"/>
</dbReference>
<sequence>MNNFVQMNEAPSVPSFIHFSELTTTSVNVSWGEPKQANGIIEGYRLVYEPCTPVDGVSKIVTVDVKGSAPLWMKIKDLADGVTYNYRIRAKTLTYGPEVEANITTGPGEGAPGPPGEPFISRYGTALTLHWTSGDQGRAPITRYVIEARPSDEGLWDILIKDIPKEVTSYTLNLDMLREGVTYDFRVIAVNDYGYGSPSAPSPSISAQKVSPFYEEWWFLVVIALVGLIFILLLVFILVIRGQSKKYTKKTDSVSSSYPCPGNHSNCTALPLTHGEMVRLDEGRFPTLELNNRRLSVKNSFCRKNGIYTRSPPRPSPGSLHYSDEDVSTKYNDLIPAESSSLTEKPSEISDSQGSDSEYEMDQSRQKTHSFVNHYISDPTYYNSWRRQPKGVSRPPAYGYSQPEPLVEQESRQHPPPVPPLPPLLPPSAPSPQPQCQGQGTLFRSKGSRTPTPSLLSSDPPSQHSTLYRPPSSLGCAAQAPTAGFSSFV</sequence>
<feature type="compositionally biased region" description="Pro residues" evidence="2">
    <location>
        <begin position="414"/>
        <end position="433"/>
    </location>
</feature>
<keyword evidence="3" id="KW-0812">Transmembrane</keyword>
<keyword evidence="3" id="KW-0472">Membrane</keyword>
<feature type="domain" description="Fibronectin type-III" evidence="4">
    <location>
        <begin position="111"/>
        <end position="209"/>
    </location>
</feature>
<keyword evidence="5" id="KW-1185">Reference proteome</keyword>
<dbReference type="FunFam" id="2.60.40.10:FF:000301">
    <property type="entry name" value="Sidekick cell adhesion molecule 2"/>
    <property type="match status" value="1"/>
</dbReference>
<feature type="region of interest" description="Disordered" evidence="2">
    <location>
        <begin position="382"/>
        <end position="489"/>
    </location>
</feature>
<reference evidence="6" key="1">
    <citation type="submission" date="2025-08" db="UniProtKB">
        <authorList>
            <consortium name="RefSeq"/>
        </authorList>
    </citation>
    <scope>IDENTIFICATION</scope>
    <source>
        <tissue evidence="6">Muscle</tissue>
    </source>
</reference>
<dbReference type="OrthoDB" id="8923679at2759"/>
<feature type="domain" description="Fibronectin type-III" evidence="4">
    <location>
        <begin position="13"/>
        <end position="108"/>
    </location>
</feature>
<dbReference type="InterPro" id="IPR003961">
    <property type="entry name" value="FN3_dom"/>
</dbReference>
<dbReference type="Gene3D" id="2.60.40.10">
    <property type="entry name" value="Immunoglobulins"/>
    <property type="match status" value="2"/>
</dbReference>
<dbReference type="AlphaFoldDB" id="A0A6I9PBU2"/>
<evidence type="ECO:0000256" key="2">
    <source>
        <dbReference type="SAM" id="MobiDB-lite"/>
    </source>
</evidence>
<dbReference type="InterPro" id="IPR036116">
    <property type="entry name" value="FN3_sf"/>
</dbReference>
<accession>A0A6I9PBU2</accession>
<feature type="region of interest" description="Disordered" evidence="2">
    <location>
        <begin position="306"/>
        <end position="366"/>
    </location>
</feature>
<dbReference type="CDD" id="cd00063">
    <property type="entry name" value="FN3"/>
    <property type="match status" value="2"/>
</dbReference>
<evidence type="ECO:0000256" key="3">
    <source>
        <dbReference type="SAM" id="Phobius"/>
    </source>
</evidence>
<protein>
    <submittedName>
        <fullName evidence="6">Protein sidekick-2-like</fullName>
    </submittedName>
</protein>
<dbReference type="RefSeq" id="XP_010785652.1">
    <property type="nucleotide sequence ID" value="XM_010787350.1"/>
</dbReference>
<evidence type="ECO:0000313" key="5">
    <source>
        <dbReference type="Proteomes" id="UP000504611"/>
    </source>
</evidence>
<dbReference type="PANTHER" id="PTHR13817:SF166">
    <property type="entry name" value="NEURONAL IGCAM-RELATED"/>
    <property type="match status" value="1"/>
</dbReference>
<name>A0A6I9PBU2_9TELE</name>
<dbReference type="SUPFAM" id="SSF49265">
    <property type="entry name" value="Fibronectin type III"/>
    <property type="match status" value="1"/>
</dbReference>
<dbReference type="Pfam" id="PF00041">
    <property type="entry name" value="fn3"/>
    <property type="match status" value="2"/>
</dbReference>
<keyword evidence="3" id="KW-1133">Transmembrane helix</keyword>
<proteinExistence type="predicted"/>
<gene>
    <name evidence="6" type="primary">LOC104959453</name>
</gene>